<evidence type="ECO:0000313" key="2">
    <source>
        <dbReference type="Ensembl" id="ENSMODP00000045036.1"/>
    </source>
</evidence>
<dbReference type="InterPro" id="IPR003961">
    <property type="entry name" value="FN3_dom"/>
</dbReference>
<dbReference type="Pfam" id="PF24674">
    <property type="entry name" value="MACPF_SNTX"/>
    <property type="match status" value="1"/>
</dbReference>
<feature type="domain" description="Fibronectin type-III" evidence="1">
    <location>
        <begin position="599"/>
        <end position="703"/>
    </location>
</feature>
<dbReference type="PROSITE" id="PS50853">
    <property type="entry name" value="FN3"/>
    <property type="match status" value="2"/>
</dbReference>
<dbReference type="InterPro" id="IPR013783">
    <property type="entry name" value="Ig-like_fold"/>
</dbReference>
<reference evidence="2 3" key="1">
    <citation type="journal article" date="2007" name="Nature">
        <title>Genome of the marsupial Monodelphis domestica reveals innovation in non-coding sequences.</title>
        <authorList>
            <person name="Mikkelsen T.S."/>
            <person name="Wakefield M.J."/>
            <person name="Aken B."/>
            <person name="Amemiya C.T."/>
            <person name="Chang J.L."/>
            <person name="Duke S."/>
            <person name="Garber M."/>
            <person name="Gentles A.J."/>
            <person name="Goodstadt L."/>
            <person name="Heger A."/>
            <person name="Jurka J."/>
            <person name="Kamal M."/>
            <person name="Mauceli E."/>
            <person name="Searle S.M."/>
            <person name="Sharpe T."/>
            <person name="Baker M.L."/>
            <person name="Batzer M.A."/>
            <person name="Benos P.V."/>
            <person name="Belov K."/>
            <person name="Clamp M."/>
            <person name="Cook A."/>
            <person name="Cuff J."/>
            <person name="Das R."/>
            <person name="Davidow L."/>
            <person name="Deakin J.E."/>
            <person name="Fazzari M.J."/>
            <person name="Glass J.L."/>
            <person name="Grabherr M."/>
            <person name="Greally J.M."/>
            <person name="Gu W."/>
            <person name="Hore T.A."/>
            <person name="Huttley G.A."/>
            <person name="Kleber M."/>
            <person name="Jirtle R.L."/>
            <person name="Koina E."/>
            <person name="Lee J.T."/>
            <person name="Mahony S."/>
            <person name="Marra M.A."/>
            <person name="Miller R.D."/>
            <person name="Nicholls R.D."/>
            <person name="Oda M."/>
            <person name="Papenfuss A.T."/>
            <person name="Parra Z.E."/>
            <person name="Pollock D.D."/>
            <person name="Ray D.A."/>
            <person name="Schein J.E."/>
            <person name="Speed T.P."/>
            <person name="Thompson K."/>
            <person name="VandeBerg J.L."/>
            <person name="Wade C.M."/>
            <person name="Walker J.A."/>
            <person name="Waters P.D."/>
            <person name="Webber C."/>
            <person name="Weidman J.R."/>
            <person name="Xie X."/>
            <person name="Zody M.C."/>
            <person name="Baldwin J."/>
            <person name="Abdouelleil A."/>
            <person name="Abdulkadir J."/>
            <person name="Abebe A."/>
            <person name="Abera B."/>
            <person name="Abreu J."/>
            <person name="Acer S.C."/>
            <person name="Aftuck L."/>
            <person name="Alexander A."/>
            <person name="An P."/>
            <person name="Anderson E."/>
            <person name="Anderson S."/>
            <person name="Arachi H."/>
            <person name="Azer M."/>
            <person name="Bachantsang P."/>
            <person name="Barry A."/>
            <person name="Bayul T."/>
            <person name="Berlin A."/>
            <person name="Bessette D."/>
            <person name="Bloom T."/>
            <person name="Bloom T."/>
            <person name="Boguslavskiy L."/>
            <person name="Bonnet C."/>
            <person name="Boukhgalter B."/>
            <person name="Bourzgui I."/>
            <person name="Brown A."/>
            <person name="Cahill P."/>
            <person name="Channer S."/>
            <person name="Cheshatsang Y."/>
            <person name="Chuda L."/>
            <person name="Citroen M."/>
            <person name="Collymore A."/>
            <person name="Cooke P."/>
            <person name="Costello M."/>
            <person name="D'Aco K."/>
            <person name="Daza R."/>
            <person name="De Haan G."/>
            <person name="DeGray S."/>
            <person name="DeMaso C."/>
            <person name="Dhargay N."/>
            <person name="Dooley K."/>
            <person name="Dooley E."/>
            <person name="Doricent M."/>
            <person name="Dorje P."/>
            <person name="Dorjee K."/>
            <person name="Dupes A."/>
            <person name="Elong R."/>
            <person name="Falk J."/>
            <person name="Farina A."/>
            <person name="Faro S."/>
            <person name="Ferguson D."/>
            <person name="Fisher S."/>
            <person name="Foley C.D."/>
            <person name="Franke A."/>
            <person name="Friedrich D."/>
            <person name="Gadbois L."/>
            <person name="Gearin G."/>
            <person name="Gearin C.R."/>
            <person name="Giannoukos G."/>
            <person name="Goode T."/>
            <person name="Graham J."/>
            <person name="Grandbois E."/>
            <person name="Grewal S."/>
            <person name="Gyaltsen K."/>
            <person name="Hafez N."/>
            <person name="Hagos B."/>
            <person name="Hall J."/>
            <person name="Henson C."/>
            <person name="Hollinger A."/>
            <person name="Honan T."/>
            <person name="Huard M.D."/>
            <person name="Hughes L."/>
            <person name="Hurhula B."/>
            <person name="Husby M.E."/>
            <person name="Kamat A."/>
            <person name="Kanga B."/>
            <person name="Kashin S."/>
            <person name="Khazanovich D."/>
            <person name="Kisner P."/>
            <person name="Lance K."/>
            <person name="Lara M."/>
            <person name="Lee W."/>
            <person name="Lennon N."/>
            <person name="Letendre F."/>
            <person name="LeVine R."/>
            <person name="Lipovsky A."/>
            <person name="Liu X."/>
            <person name="Liu J."/>
            <person name="Liu S."/>
            <person name="Lokyitsang T."/>
            <person name="Lokyitsang Y."/>
            <person name="Lubonja R."/>
            <person name="Lui A."/>
            <person name="MacDonald P."/>
            <person name="Magnisalis V."/>
            <person name="Maru K."/>
            <person name="Matthews C."/>
            <person name="McCusker W."/>
            <person name="McDonough S."/>
            <person name="Mehta T."/>
            <person name="Meldrim J."/>
            <person name="Meneus L."/>
            <person name="Mihai O."/>
            <person name="Mihalev A."/>
            <person name="Mihova T."/>
            <person name="Mittelman R."/>
            <person name="Mlenga V."/>
            <person name="Montmayeur A."/>
            <person name="Mulrain L."/>
            <person name="Navidi A."/>
            <person name="Naylor J."/>
            <person name="Negash T."/>
            <person name="Nguyen T."/>
            <person name="Nguyen N."/>
            <person name="Nicol R."/>
            <person name="Norbu C."/>
            <person name="Norbu N."/>
            <person name="Novod N."/>
            <person name="O'Neill B."/>
            <person name="Osman S."/>
            <person name="Markiewicz E."/>
            <person name="Oyono O.L."/>
            <person name="Patti C."/>
            <person name="Phunkhang P."/>
            <person name="Pierre F."/>
            <person name="Priest M."/>
            <person name="Raghuraman S."/>
            <person name="Rege F."/>
            <person name="Reyes R."/>
            <person name="Rise C."/>
            <person name="Rogov P."/>
            <person name="Ross K."/>
            <person name="Ryan E."/>
            <person name="Settipalli S."/>
            <person name="Shea T."/>
            <person name="Sherpa N."/>
            <person name="Shi L."/>
            <person name="Shih D."/>
            <person name="Sparrow T."/>
            <person name="Spaulding J."/>
            <person name="Stalker J."/>
            <person name="Stange-Thomann N."/>
            <person name="Stavropoulos S."/>
            <person name="Stone C."/>
            <person name="Strader C."/>
            <person name="Tesfaye S."/>
            <person name="Thomson T."/>
            <person name="Thoulutsang Y."/>
            <person name="Thoulutsang D."/>
            <person name="Topham K."/>
            <person name="Topping I."/>
            <person name="Tsamla T."/>
            <person name="Vassiliev H."/>
            <person name="Vo A."/>
            <person name="Wangchuk T."/>
            <person name="Wangdi T."/>
            <person name="Weiand M."/>
            <person name="Wilkinson J."/>
            <person name="Wilson A."/>
            <person name="Yadav S."/>
            <person name="Young G."/>
            <person name="Yu Q."/>
            <person name="Zembek L."/>
            <person name="Zhong D."/>
            <person name="Zimmer A."/>
            <person name="Zwirko Z."/>
            <person name="Jaffe D.B."/>
            <person name="Alvarez P."/>
            <person name="Brockman W."/>
            <person name="Butler J."/>
            <person name="Chin C."/>
            <person name="Gnerre S."/>
            <person name="MacCallum I."/>
            <person name="Graves J.A."/>
            <person name="Ponting C.P."/>
            <person name="Breen M."/>
            <person name="Samollow P.B."/>
            <person name="Lander E.S."/>
            <person name="Lindblad-Toh K."/>
        </authorList>
    </citation>
    <scope>NUCLEOTIDE SEQUENCE [LARGE SCALE GENOMIC DNA]</scope>
</reference>
<name>A0A5F8GCM3_MONDO</name>
<dbReference type="Proteomes" id="UP000002280">
    <property type="component" value="Chromosome 8"/>
</dbReference>
<protein>
    <recommendedName>
        <fullName evidence="1">Fibronectin type-III domain-containing protein</fullName>
    </recommendedName>
</protein>
<sequence>MALASTMQIPALGRPLYLGTLYDCRTDTFIPGITLWDRETLKSNVTTEEQCKTEFDILTSDSFDAKTSALNIHGELKASVLGGMVDIGGSAKYLWDTKTFSQQARVTLKYSMTTQYCHLTMNHLGYQNLSFPDVFDKGTATHVVTAVLYGAQAFFVFDQQVSTSENVKDIEGSLMVQVKKILKVTGNIEGEMKMNSEKKSAKEFRCRFYGDFVLENNPVTYEDAVKVYASLPKLLRGHGVPLLVWLYPLEKLSSKAAKLVQGISISLVCDAQYTLERLSECDKKCNDMLEAPGLFSVTQEKLRLFQELNKQHRQILQRKIAKVLPLIRGGRTTEYNLASILTMESQSPFSSRRLSEFLDQKFLEIKVINSFLTLLKEVRVIADQSELQDVVLGSPSQFVLVFALTSLQEEPYLADWKLWLWNPVSFILKCKQKTYSSWVEDKEIRRKAIHLAESFSKFAKNNHSTGKTQFFVSSIPDQENKGVSIHLYERGLQISSNFELPVKPPPPQIGGVTHDYVELILTPASEKKEGIIGYRVEYQVVGEEDWTIIAVSGAPEVFKVTGLEPSTQYLFRFAQVCELGHGENSDVSSATKVPPSTSPPGKPKAVVVGSQFITLQWQGPSVDGAGVKIKEYRIEYREEPESVGEEEEEGEWHEYRTGNDENCYTIKGLMPQTVYCFQVSAVYDGGWTSESSDKSDPVKTRTSAMGKKHNMIRGTFSN</sequence>
<dbReference type="Pfam" id="PF18078">
    <property type="entry name" value="Thioredoxin_11"/>
    <property type="match status" value="1"/>
</dbReference>
<dbReference type="AlphaFoldDB" id="A0A5F8GCM3"/>
<dbReference type="InterPro" id="IPR052090">
    <property type="entry name" value="Cytolytic_pore-forming_toxin"/>
</dbReference>
<dbReference type="Ensembl" id="ENSMODT00000080404.1">
    <property type="protein sequence ID" value="ENSMODP00000045036.1"/>
    <property type="gene ID" value="ENSMODG00000048365.1"/>
</dbReference>
<feature type="domain" description="Fibronectin type-III" evidence="1">
    <location>
        <begin position="503"/>
        <end position="596"/>
    </location>
</feature>
<dbReference type="SUPFAM" id="SSF49265">
    <property type="entry name" value="Fibronectin type III"/>
    <property type="match status" value="1"/>
</dbReference>
<proteinExistence type="predicted"/>
<dbReference type="PANTHER" id="PTHR31594:SF16">
    <property type="entry name" value="SI:CH211-281L24.3"/>
    <property type="match status" value="1"/>
</dbReference>
<evidence type="ECO:0000313" key="3">
    <source>
        <dbReference type="Proteomes" id="UP000002280"/>
    </source>
</evidence>
<dbReference type="InterPro" id="IPR036116">
    <property type="entry name" value="FN3_sf"/>
</dbReference>
<reference evidence="2" key="3">
    <citation type="submission" date="2025-09" db="UniProtKB">
        <authorList>
            <consortium name="Ensembl"/>
        </authorList>
    </citation>
    <scope>IDENTIFICATION</scope>
</reference>
<keyword evidence="3" id="KW-1185">Reference proteome</keyword>
<dbReference type="InterPro" id="IPR048997">
    <property type="entry name" value="Stonustoxin-like_helical"/>
</dbReference>
<dbReference type="Gene3D" id="2.60.40.10">
    <property type="entry name" value="Immunoglobulins"/>
    <property type="match status" value="2"/>
</dbReference>
<dbReference type="OMA" id="WDINDTE"/>
<dbReference type="InParanoid" id="A0A5F8GCM3"/>
<dbReference type="InterPro" id="IPR040581">
    <property type="entry name" value="Thioredoxin_11"/>
</dbReference>
<organism evidence="2 3">
    <name type="scientific">Monodelphis domestica</name>
    <name type="common">Gray short-tailed opossum</name>
    <dbReference type="NCBI Taxonomy" id="13616"/>
    <lineage>
        <taxon>Eukaryota</taxon>
        <taxon>Metazoa</taxon>
        <taxon>Chordata</taxon>
        <taxon>Craniata</taxon>
        <taxon>Vertebrata</taxon>
        <taxon>Euteleostomi</taxon>
        <taxon>Mammalia</taxon>
        <taxon>Metatheria</taxon>
        <taxon>Didelphimorphia</taxon>
        <taxon>Didelphidae</taxon>
        <taxon>Monodelphis</taxon>
    </lineage>
</organism>
<accession>A0A5F8GCM3</accession>
<dbReference type="GeneTree" id="ENSGT00940000165425"/>
<dbReference type="SMART" id="SM00060">
    <property type="entry name" value="FN3"/>
    <property type="match status" value="2"/>
</dbReference>
<reference evidence="2" key="2">
    <citation type="submission" date="2025-08" db="UniProtKB">
        <authorList>
            <consortium name="Ensembl"/>
        </authorList>
    </citation>
    <scope>IDENTIFICATION</scope>
</reference>
<evidence type="ECO:0000259" key="1">
    <source>
        <dbReference type="PROSITE" id="PS50853"/>
    </source>
</evidence>
<dbReference type="Pfam" id="PF21109">
    <property type="entry name" value="Stonustoxin_helical"/>
    <property type="match status" value="1"/>
</dbReference>
<dbReference type="Pfam" id="PF00041">
    <property type="entry name" value="fn3"/>
    <property type="match status" value="2"/>
</dbReference>
<dbReference type="CDD" id="cd00063">
    <property type="entry name" value="FN3"/>
    <property type="match status" value="2"/>
</dbReference>
<dbReference type="Bgee" id="ENSMODG00000048365">
    <property type="expression patterns" value="Expressed in blood and 6 other cell types or tissues"/>
</dbReference>
<dbReference type="PANTHER" id="PTHR31594">
    <property type="entry name" value="AIG1-TYPE G DOMAIN-CONTAINING PROTEIN"/>
    <property type="match status" value="1"/>
</dbReference>
<dbReference type="InterPro" id="IPR056072">
    <property type="entry name" value="SNTX_MACPF/CDC-like_dom"/>
</dbReference>